<name>A0AAP0JKA9_9MAGN</name>
<dbReference type="EMBL" id="JBBNAF010000006">
    <property type="protein sequence ID" value="KAK9135636.1"/>
    <property type="molecule type" value="Genomic_DNA"/>
</dbReference>
<proteinExistence type="predicted"/>
<sequence>MGERVGDVPSDLLSDFGVLDVPAQVLGSIVDTLQSRETHVVGAPTPLPMGVIRSRELFYTASVAELNSTPP</sequence>
<gene>
    <name evidence="1" type="ORF">Syun_014966</name>
</gene>
<protein>
    <submittedName>
        <fullName evidence="1">Uncharacterized protein</fullName>
    </submittedName>
</protein>
<reference evidence="1 2" key="1">
    <citation type="submission" date="2024-01" db="EMBL/GenBank/DDBJ databases">
        <title>Genome assemblies of Stephania.</title>
        <authorList>
            <person name="Yang L."/>
        </authorList>
    </citation>
    <scope>NUCLEOTIDE SEQUENCE [LARGE SCALE GENOMIC DNA]</scope>
    <source>
        <strain evidence="1">YNDBR</strain>
        <tissue evidence="1">Leaf</tissue>
    </source>
</reference>
<comment type="caution">
    <text evidence="1">The sequence shown here is derived from an EMBL/GenBank/DDBJ whole genome shotgun (WGS) entry which is preliminary data.</text>
</comment>
<evidence type="ECO:0000313" key="2">
    <source>
        <dbReference type="Proteomes" id="UP001420932"/>
    </source>
</evidence>
<dbReference type="AlphaFoldDB" id="A0AAP0JKA9"/>
<organism evidence="1 2">
    <name type="scientific">Stephania yunnanensis</name>
    <dbReference type="NCBI Taxonomy" id="152371"/>
    <lineage>
        <taxon>Eukaryota</taxon>
        <taxon>Viridiplantae</taxon>
        <taxon>Streptophyta</taxon>
        <taxon>Embryophyta</taxon>
        <taxon>Tracheophyta</taxon>
        <taxon>Spermatophyta</taxon>
        <taxon>Magnoliopsida</taxon>
        <taxon>Ranunculales</taxon>
        <taxon>Menispermaceae</taxon>
        <taxon>Menispermoideae</taxon>
        <taxon>Cissampelideae</taxon>
        <taxon>Stephania</taxon>
    </lineage>
</organism>
<dbReference type="Proteomes" id="UP001420932">
    <property type="component" value="Unassembled WGS sequence"/>
</dbReference>
<evidence type="ECO:0000313" key="1">
    <source>
        <dbReference type="EMBL" id="KAK9135636.1"/>
    </source>
</evidence>
<accession>A0AAP0JKA9</accession>
<keyword evidence="2" id="KW-1185">Reference proteome</keyword>